<name>A0A0B5EXV2_STRA4</name>
<dbReference type="AlphaFoldDB" id="A0A0B5EXV2"/>
<dbReference type="Proteomes" id="UP000031523">
    <property type="component" value="Chromosome"/>
</dbReference>
<reference evidence="1 2" key="1">
    <citation type="submission" date="2015-01" db="EMBL/GenBank/DDBJ databases">
        <title>Enhanced salinomycin production by adjusting the supply of polyketide extender units in Streptomyce albus DSM 41398.</title>
        <authorList>
            <person name="Lu C."/>
        </authorList>
    </citation>
    <scope>NUCLEOTIDE SEQUENCE [LARGE SCALE GENOMIC DNA]</scope>
    <source>
        <strain evidence="2">ATCC 21838 / DSM 41398 / FERM P-419 / JCM 4703 / NBRC 107858</strain>
    </source>
</reference>
<evidence type="ECO:0000313" key="2">
    <source>
        <dbReference type="Proteomes" id="UP000031523"/>
    </source>
</evidence>
<evidence type="ECO:0000313" key="1">
    <source>
        <dbReference type="EMBL" id="AJE84060.1"/>
    </source>
</evidence>
<dbReference type="KEGG" id="sals:SLNWT_3684"/>
<proteinExistence type="predicted"/>
<gene>
    <name evidence="1" type="ORF">SLNWT_3684</name>
</gene>
<organism evidence="1 2">
    <name type="scientific">Streptomyces albus (strain ATCC 21838 / DSM 41398 / FERM P-419 / JCM 4703 / NBRC 107858)</name>
    <dbReference type="NCBI Taxonomy" id="1081613"/>
    <lineage>
        <taxon>Bacteria</taxon>
        <taxon>Bacillati</taxon>
        <taxon>Actinomycetota</taxon>
        <taxon>Actinomycetes</taxon>
        <taxon>Kitasatosporales</taxon>
        <taxon>Streptomycetaceae</taxon>
        <taxon>Streptomyces</taxon>
    </lineage>
</organism>
<protein>
    <submittedName>
        <fullName evidence="1">Uncharacterized protein</fullName>
    </submittedName>
</protein>
<keyword evidence="2" id="KW-1185">Reference proteome</keyword>
<accession>A0A0B5EXV2</accession>
<sequence>MPCAAGRRHGVGHAPVAAVPRRRGVLLAAHGRLLRSPPPTKVDAP</sequence>
<dbReference type="EMBL" id="CP010519">
    <property type="protein sequence ID" value="AJE84060.1"/>
    <property type="molecule type" value="Genomic_DNA"/>
</dbReference>